<dbReference type="GO" id="GO:0010468">
    <property type="term" value="P:regulation of gene expression"/>
    <property type="evidence" value="ECO:0007669"/>
    <property type="project" value="InterPro"/>
</dbReference>
<keyword evidence="1" id="KW-0472">Membrane</keyword>
<evidence type="ECO:0000256" key="1">
    <source>
        <dbReference type="SAM" id="Phobius"/>
    </source>
</evidence>
<accession>A0A2T3NJP9</accession>
<gene>
    <name evidence="2" type="ORF">C9J01_01350</name>
</gene>
<dbReference type="PANTHER" id="PTHR38457">
    <property type="entry name" value="REGULATOR ABRB-RELATED"/>
    <property type="match status" value="1"/>
</dbReference>
<dbReference type="Proteomes" id="UP000241346">
    <property type="component" value="Unassembled WGS sequence"/>
</dbReference>
<dbReference type="PANTHER" id="PTHR38457:SF1">
    <property type="entry name" value="REGULATOR ABRB-RELATED"/>
    <property type="match status" value="1"/>
</dbReference>
<dbReference type="Pfam" id="PF05145">
    <property type="entry name" value="AbrB"/>
    <property type="match status" value="1"/>
</dbReference>
<proteinExistence type="predicted"/>
<dbReference type="OrthoDB" id="7021408at2"/>
<protein>
    <submittedName>
        <fullName evidence="2">AbrB family transcriptional regulator</fullName>
    </submittedName>
</protein>
<dbReference type="EMBL" id="PYMB01000001">
    <property type="protein sequence ID" value="PSW15693.1"/>
    <property type="molecule type" value="Genomic_DNA"/>
</dbReference>
<feature type="transmembrane region" description="Helical" evidence="1">
    <location>
        <begin position="226"/>
        <end position="244"/>
    </location>
</feature>
<sequence>MGVAVIMLMGLLGAFAASFLNLPMGELFGATLVVIACLKTTGKKIRLPGIVILLVQIILGVSIGMTVQLTQLVAAFSPTLLVGLILCMLSQTMVSYLWLNKKEGWRPFESLLGAIPGALGAILVLNEEQEKPSPKVIVSHTVRLLMLVVLAGFIAAQGAEVLPKDAVFPLSWAGHLIAIAAMSFLLGKLTGYLGLPAPFMVMGLFVSLAYNNWLLGGVITAVPKELILFATSMLGVLIGVRLAETTAREAIRYSKAGFIITAMGIAITIVYALAFSFITTKEWEVLLLSWLPGSVEAMTAVAILIGLEPAFVAINHVMRLSLLYMLPSVCKTPLQQLSKR</sequence>
<feature type="transmembrane region" description="Helical" evidence="1">
    <location>
        <begin position="256"/>
        <end position="278"/>
    </location>
</feature>
<comment type="caution">
    <text evidence="2">The sequence shown here is derived from an EMBL/GenBank/DDBJ whole genome shotgun (WGS) entry which is preliminary data.</text>
</comment>
<dbReference type="InterPro" id="IPR007820">
    <property type="entry name" value="AbrB_fam"/>
</dbReference>
<dbReference type="RefSeq" id="WP_107296311.1">
    <property type="nucleotide sequence ID" value="NZ_PYMB01000001.1"/>
</dbReference>
<name>A0A2T3NJP9_9GAMM</name>
<dbReference type="AlphaFoldDB" id="A0A2T3NJP9"/>
<feature type="transmembrane region" description="Helical" evidence="1">
    <location>
        <begin position="137"/>
        <end position="155"/>
    </location>
</feature>
<feature type="transmembrane region" description="Helical" evidence="1">
    <location>
        <begin position="45"/>
        <end position="67"/>
    </location>
</feature>
<evidence type="ECO:0000313" key="3">
    <source>
        <dbReference type="Proteomes" id="UP000241346"/>
    </source>
</evidence>
<feature type="transmembrane region" description="Helical" evidence="1">
    <location>
        <begin position="298"/>
        <end position="318"/>
    </location>
</feature>
<feature type="transmembrane region" description="Helical" evidence="1">
    <location>
        <begin position="79"/>
        <end position="99"/>
    </location>
</feature>
<dbReference type="GO" id="GO:0016020">
    <property type="term" value="C:membrane"/>
    <property type="evidence" value="ECO:0007669"/>
    <property type="project" value="InterPro"/>
</dbReference>
<reference evidence="2 3" key="1">
    <citation type="submission" date="2018-03" db="EMBL/GenBank/DDBJ databases">
        <title>Whole genome sequencing of Histamine producing bacteria.</title>
        <authorList>
            <person name="Butler K."/>
        </authorList>
    </citation>
    <scope>NUCLEOTIDE SEQUENCE [LARGE SCALE GENOMIC DNA]</scope>
    <source>
        <strain evidence="2 3">DSM 19138</strain>
    </source>
</reference>
<feature type="transmembrane region" description="Helical" evidence="1">
    <location>
        <begin position="167"/>
        <end position="186"/>
    </location>
</feature>
<evidence type="ECO:0000313" key="2">
    <source>
        <dbReference type="EMBL" id="PSW15693.1"/>
    </source>
</evidence>
<keyword evidence="1" id="KW-0812">Transmembrane</keyword>
<keyword evidence="1" id="KW-1133">Transmembrane helix</keyword>
<feature type="transmembrane region" description="Helical" evidence="1">
    <location>
        <begin position="193"/>
        <end position="214"/>
    </location>
</feature>
<organism evidence="2 3">
    <name type="scientific">Photobacterium rosenbergii</name>
    <dbReference type="NCBI Taxonomy" id="294936"/>
    <lineage>
        <taxon>Bacteria</taxon>
        <taxon>Pseudomonadati</taxon>
        <taxon>Pseudomonadota</taxon>
        <taxon>Gammaproteobacteria</taxon>
        <taxon>Vibrionales</taxon>
        <taxon>Vibrionaceae</taxon>
        <taxon>Photobacterium</taxon>
    </lineage>
</organism>